<feature type="region of interest" description="Disordered" evidence="5">
    <location>
        <begin position="169"/>
        <end position="215"/>
    </location>
</feature>
<dbReference type="OrthoDB" id="10264544at2759"/>
<feature type="compositionally biased region" description="Acidic residues" evidence="5">
    <location>
        <begin position="622"/>
        <end position="647"/>
    </location>
</feature>
<evidence type="ECO:0000256" key="6">
    <source>
        <dbReference type="SAM" id="SignalP"/>
    </source>
</evidence>
<accession>A0A8H6HIR1</accession>
<organism evidence="9 10">
    <name type="scientific">Ephemerocybe angulata</name>
    <dbReference type="NCBI Taxonomy" id="980116"/>
    <lineage>
        <taxon>Eukaryota</taxon>
        <taxon>Fungi</taxon>
        <taxon>Dikarya</taxon>
        <taxon>Basidiomycota</taxon>
        <taxon>Agaricomycotina</taxon>
        <taxon>Agaricomycetes</taxon>
        <taxon>Agaricomycetidae</taxon>
        <taxon>Agaricales</taxon>
        <taxon>Agaricineae</taxon>
        <taxon>Psathyrellaceae</taxon>
        <taxon>Ephemerocybe</taxon>
    </lineage>
</organism>
<sequence length="731" mass="78793">MRCAARWAVHVGLTFVCYGQRAHHATSCTQPQSSFSSTSLKSSSQLTHLPQLSADQLIAQKRAEINAKLLAMKNLGSQTRGTAPAPPSTHTTLPARPAGGIAAPTPKVPLAPPSSASRVVLGGAPTPPSQSSAPTPTEEIARKVAEAKRRVAEAQSKLAVKDNPYMALASSRSSASHPNASAHSHSNLNSGYGSRRPSSSATPVGDSGGQRGAGLGMAAHPLLLDQTPILNQSKKDRYKPMQPKFASIKANVRNAIATPPPLIPSPSPSVSANPYTAGASAAGGGAGGGAGAGGGGGEEVVFEGAPRERSGRGFRFNPRGKYVAMANQMRADQQLEDLKQRIAESARKAGLDAELGIEKSIKRAPPPAAEWWDSSLLPNGKYDDIEEVGLDALPIRTQDSPITIYVQHPIPIPAPGDKNKAVLKPLMLTTKEQKKMRKLRRKEALQDKRDRIRMGLLPPDPPKVRLANLMRVLTSDAVQDPTRVEARVRREVAMRKHGHEKANAERKLTEEQRREKKESKKAGEERKGIYGAVYKIKTLSDPAHQFKVRKNADQLNLTGLCIFNPSFNMVYVEGAPKFMKNYKRLMLHRIAWTEAARPRNVDDVELQSDAGDEKDDGKGEDKEDGEGAGEGLEDPESDVDLGNEEEGVGASSAGGKGKGKGKEGGEGDAEKSLEDNRCDLVWEGALRERAFSGFKARSCVSDRDAKDALGERMKGYWDMAKNWRGEEEELF</sequence>
<dbReference type="Proteomes" id="UP000521943">
    <property type="component" value="Unassembled WGS sequence"/>
</dbReference>
<dbReference type="PANTHER" id="PTHR14212:SF0">
    <property type="entry name" value="U4_U6 SMALL NUCLEAR RIBONUCLEOPROTEIN PRP3"/>
    <property type="match status" value="1"/>
</dbReference>
<dbReference type="AlphaFoldDB" id="A0A8H6HIR1"/>
<feature type="compositionally biased region" description="Low complexity" evidence="5">
    <location>
        <begin position="169"/>
        <end position="190"/>
    </location>
</feature>
<dbReference type="GO" id="GO:0000398">
    <property type="term" value="P:mRNA splicing, via spliceosome"/>
    <property type="evidence" value="ECO:0007669"/>
    <property type="project" value="InterPro"/>
</dbReference>
<feature type="signal peptide" evidence="6">
    <location>
        <begin position="1"/>
        <end position="19"/>
    </location>
</feature>
<dbReference type="InterPro" id="IPR010541">
    <property type="entry name" value="Prp3_C"/>
</dbReference>
<feature type="domain" description="Pre-mRNA-splicing factor 3" evidence="8">
    <location>
        <begin position="305"/>
        <end position="509"/>
    </location>
</feature>
<protein>
    <submittedName>
        <fullName evidence="9">Small nuclear ribonucleoprotein hPrp3</fullName>
    </submittedName>
</protein>
<evidence type="ECO:0000256" key="1">
    <source>
        <dbReference type="ARBA" id="ARBA00004123"/>
    </source>
</evidence>
<feature type="region of interest" description="Disordered" evidence="5">
    <location>
        <begin position="602"/>
        <end position="675"/>
    </location>
</feature>
<evidence type="ECO:0000313" key="9">
    <source>
        <dbReference type="EMBL" id="KAF6747146.1"/>
    </source>
</evidence>
<dbReference type="PANTHER" id="PTHR14212">
    <property type="entry name" value="U4/U6-ASSOCIATED RNA SPLICING FACTOR-RELATED"/>
    <property type="match status" value="1"/>
</dbReference>
<feature type="region of interest" description="Disordered" evidence="5">
    <location>
        <begin position="494"/>
        <end position="524"/>
    </location>
</feature>
<dbReference type="InterPro" id="IPR013881">
    <property type="entry name" value="Pre-mRNA_splic_Prp3_dom"/>
</dbReference>
<feature type="compositionally biased region" description="Basic and acidic residues" evidence="5">
    <location>
        <begin position="660"/>
        <end position="675"/>
    </location>
</feature>
<keyword evidence="10" id="KW-1185">Reference proteome</keyword>
<dbReference type="EMBL" id="JACGCI010000084">
    <property type="protein sequence ID" value="KAF6747146.1"/>
    <property type="molecule type" value="Genomic_DNA"/>
</dbReference>
<evidence type="ECO:0000313" key="10">
    <source>
        <dbReference type="Proteomes" id="UP000521943"/>
    </source>
</evidence>
<dbReference type="InterPro" id="IPR027104">
    <property type="entry name" value="Prp3"/>
</dbReference>
<keyword evidence="3" id="KW-0508">mRNA splicing</keyword>
<comment type="caution">
    <text evidence="9">The sequence shown here is derived from an EMBL/GenBank/DDBJ whole genome shotgun (WGS) entry which is preliminary data.</text>
</comment>
<reference evidence="9 10" key="1">
    <citation type="submission" date="2020-07" db="EMBL/GenBank/DDBJ databases">
        <title>Comparative genomics of pyrophilous fungi reveals a link between fire events and developmental genes.</title>
        <authorList>
            <consortium name="DOE Joint Genome Institute"/>
            <person name="Steindorff A.S."/>
            <person name="Carver A."/>
            <person name="Calhoun S."/>
            <person name="Stillman K."/>
            <person name="Liu H."/>
            <person name="Lipzen A."/>
            <person name="Pangilinan J."/>
            <person name="Labutti K."/>
            <person name="Bruns T.D."/>
            <person name="Grigoriev I.V."/>
        </authorList>
    </citation>
    <scope>NUCLEOTIDE SEQUENCE [LARGE SCALE GENOMIC DNA]</scope>
    <source>
        <strain evidence="9 10">CBS 144469</strain>
    </source>
</reference>
<proteinExistence type="predicted"/>
<keyword evidence="6" id="KW-0732">Signal</keyword>
<keyword evidence="4" id="KW-0539">Nucleus</keyword>
<evidence type="ECO:0000256" key="4">
    <source>
        <dbReference type="ARBA" id="ARBA00023242"/>
    </source>
</evidence>
<evidence type="ECO:0000256" key="5">
    <source>
        <dbReference type="SAM" id="MobiDB-lite"/>
    </source>
</evidence>
<feature type="compositionally biased region" description="Acidic residues" evidence="5">
    <location>
        <begin position="603"/>
        <end position="614"/>
    </location>
</feature>
<evidence type="ECO:0000259" key="8">
    <source>
        <dbReference type="Pfam" id="PF08572"/>
    </source>
</evidence>
<dbReference type="Pfam" id="PF06544">
    <property type="entry name" value="Prp3_C"/>
    <property type="match status" value="1"/>
</dbReference>
<dbReference type="CDD" id="cd24162">
    <property type="entry name" value="Prp3_C"/>
    <property type="match status" value="1"/>
</dbReference>
<keyword evidence="2" id="KW-0507">mRNA processing</keyword>
<feature type="region of interest" description="Disordered" evidence="5">
    <location>
        <begin position="77"/>
        <end position="138"/>
    </location>
</feature>
<evidence type="ECO:0000259" key="7">
    <source>
        <dbReference type="Pfam" id="PF06544"/>
    </source>
</evidence>
<evidence type="ECO:0000256" key="2">
    <source>
        <dbReference type="ARBA" id="ARBA00022664"/>
    </source>
</evidence>
<comment type="subcellular location">
    <subcellularLocation>
        <location evidence="1">Nucleus</location>
    </subcellularLocation>
</comment>
<evidence type="ECO:0000256" key="3">
    <source>
        <dbReference type="ARBA" id="ARBA00023187"/>
    </source>
</evidence>
<feature type="chain" id="PRO_5034354539" evidence="6">
    <location>
        <begin position="20"/>
        <end position="731"/>
    </location>
</feature>
<feature type="compositionally biased region" description="Gly residues" evidence="5">
    <location>
        <begin position="206"/>
        <end position="215"/>
    </location>
</feature>
<feature type="domain" description="Small nuclear ribonucleoprotein Prp3 C-terminal" evidence="7">
    <location>
        <begin position="532"/>
        <end position="720"/>
    </location>
</feature>
<dbReference type="Pfam" id="PF08572">
    <property type="entry name" value="PRP3"/>
    <property type="match status" value="1"/>
</dbReference>
<dbReference type="GO" id="GO:0046540">
    <property type="term" value="C:U4/U6 x U5 tri-snRNP complex"/>
    <property type="evidence" value="ECO:0007669"/>
    <property type="project" value="InterPro"/>
</dbReference>
<name>A0A8H6HIR1_9AGAR</name>
<keyword evidence="9" id="KW-0687">Ribonucleoprotein</keyword>
<gene>
    <name evidence="9" type="ORF">DFP72DRAFT_1075602</name>
</gene>